<accession>A0A2W5SUF5</accession>
<dbReference type="Proteomes" id="UP000249432">
    <property type="component" value="Unassembled WGS sequence"/>
</dbReference>
<evidence type="ECO:0000313" key="2">
    <source>
        <dbReference type="EMBL" id="PZR03115.1"/>
    </source>
</evidence>
<dbReference type="PANTHER" id="PTHR34614">
    <property type="match status" value="1"/>
</dbReference>
<dbReference type="InterPro" id="IPR012337">
    <property type="entry name" value="RNaseH-like_sf"/>
</dbReference>
<feature type="domain" description="Transposase IS4-like" evidence="1">
    <location>
        <begin position="184"/>
        <end position="511"/>
    </location>
</feature>
<evidence type="ECO:0000313" key="3">
    <source>
        <dbReference type="Proteomes" id="UP000249432"/>
    </source>
</evidence>
<dbReference type="GO" id="GO:0004803">
    <property type="term" value="F:transposase activity"/>
    <property type="evidence" value="ECO:0007669"/>
    <property type="project" value="InterPro"/>
</dbReference>
<organism evidence="2 3">
    <name type="scientific">Corynebacterium kroppenstedtii</name>
    <dbReference type="NCBI Taxonomy" id="161879"/>
    <lineage>
        <taxon>Bacteria</taxon>
        <taxon>Bacillati</taxon>
        <taxon>Actinomycetota</taxon>
        <taxon>Actinomycetes</taxon>
        <taxon>Mycobacteriales</taxon>
        <taxon>Corynebacteriaceae</taxon>
        <taxon>Corynebacterium</taxon>
    </lineage>
</organism>
<dbReference type="RefSeq" id="WP_291458507.1">
    <property type="nucleotide sequence ID" value="NZ_QFRA01000065.1"/>
</dbReference>
<comment type="caution">
    <text evidence="2">The sequence shown here is derived from an EMBL/GenBank/DDBJ whole genome shotgun (WGS) entry which is preliminary data.</text>
</comment>
<dbReference type="GO" id="GO:0006313">
    <property type="term" value="P:DNA transposition"/>
    <property type="evidence" value="ECO:0007669"/>
    <property type="project" value="InterPro"/>
</dbReference>
<dbReference type="NCBIfam" id="NF033559">
    <property type="entry name" value="transpos_IS1634"/>
    <property type="match status" value="1"/>
</dbReference>
<sequence>MFIKVTSSGGRRYAQLVESYRNDAGQPRQRTLATLGRLEPGGDVDRLIEALSRAQGRRDAPAGSARITDLRFLEARAAGDVWALWQLWRALDLEGLSLAWRRSRTELDVLACLRAMVFNRLCDPSSKLGVLRWLDTVALPRGFGFEGGLPEHQHLLRAMDVIDDHADAINERLAFLMRPLIDQELSVVFYDLTTVKVHGEAVVDGDVRDFGKSKDGGVARQFVLSLVQTADGLPIAHEVHPGNTAEAKTLLPMIRSLLERWPLKRVVLVADRGLLSLNNLQELAQLQAQLDAAGRGVRLEYVLAVPAARYGEFRAELQSLEATHDAAVAWEGEMLWATGDEKDPADPPRQYRLVVAHDPVVAQRRSQARREQMRELIALGQQWGGRLDAQDAGERRRGRPLSDSGAKARLYHAVKDANLAHLIKVDLHSELFQFTVDEQRLQYLEGLDGKLLLVTNTDAPAAEVVQRYKSLADIERGFRALKSEIEIGPVYHRLPRRIRAHALVCFLALILHRVLRMRLKASNRQESPARLLEQLRRIQHQTAQTGDGQLLRGLTELGAAQKELFTAIGLPVPTPDSVAPSNPEVAAPVNL</sequence>
<dbReference type="Pfam" id="PF01609">
    <property type="entry name" value="DDE_Tnp_1"/>
    <property type="match status" value="1"/>
</dbReference>
<dbReference type="SUPFAM" id="SSF53098">
    <property type="entry name" value="Ribonuclease H-like"/>
    <property type="match status" value="1"/>
</dbReference>
<dbReference type="InterPro" id="IPR002559">
    <property type="entry name" value="Transposase_11"/>
</dbReference>
<proteinExistence type="predicted"/>
<dbReference type="PANTHER" id="PTHR34614:SF2">
    <property type="entry name" value="TRANSPOSASE IS4-LIKE DOMAIN-CONTAINING PROTEIN"/>
    <property type="match status" value="1"/>
</dbReference>
<dbReference type="GO" id="GO:0003677">
    <property type="term" value="F:DNA binding"/>
    <property type="evidence" value="ECO:0007669"/>
    <property type="project" value="InterPro"/>
</dbReference>
<gene>
    <name evidence="2" type="ORF">DI525_11025</name>
</gene>
<dbReference type="AlphaFoldDB" id="A0A2W5SUF5"/>
<reference evidence="2 3" key="1">
    <citation type="submission" date="2017-08" db="EMBL/GenBank/DDBJ databases">
        <title>Infants hospitalized years apart are colonized by the same room-sourced microbial strains.</title>
        <authorList>
            <person name="Brooks B."/>
            <person name="Olm M.R."/>
            <person name="Firek B.A."/>
            <person name="Baker R."/>
            <person name="Thomas B.C."/>
            <person name="Morowitz M.J."/>
            <person name="Banfield J.F."/>
        </authorList>
    </citation>
    <scope>NUCLEOTIDE SEQUENCE [LARGE SCALE GENOMIC DNA]</scope>
    <source>
        <strain evidence="2">S2_003_000_R1_3</strain>
    </source>
</reference>
<protein>
    <submittedName>
        <fullName evidence="2">IS1634 family transposase</fullName>
    </submittedName>
</protein>
<name>A0A2W5SUF5_9CORY</name>
<dbReference type="InterPro" id="IPR047654">
    <property type="entry name" value="IS1634_transpos"/>
</dbReference>
<dbReference type="EMBL" id="QFRA01000065">
    <property type="protein sequence ID" value="PZR03115.1"/>
    <property type="molecule type" value="Genomic_DNA"/>
</dbReference>
<evidence type="ECO:0000259" key="1">
    <source>
        <dbReference type="Pfam" id="PF01609"/>
    </source>
</evidence>